<accession>A0AAW0NDW4</accession>
<dbReference type="EMBL" id="JBBPFD010000016">
    <property type="protein sequence ID" value="KAK7893241.1"/>
    <property type="molecule type" value="Genomic_DNA"/>
</dbReference>
<feature type="compositionally biased region" description="Pro residues" evidence="1">
    <location>
        <begin position="99"/>
        <end position="110"/>
    </location>
</feature>
<dbReference type="SUPFAM" id="SSF54928">
    <property type="entry name" value="RNA-binding domain, RBD"/>
    <property type="match status" value="1"/>
</dbReference>
<dbReference type="InterPro" id="IPR000504">
    <property type="entry name" value="RRM_dom"/>
</dbReference>
<reference evidence="4" key="1">
    <citation type="submission" date="2024-04" db="EMBL/GenBank/DDBJ databases">
        <title>Salinicola lusitanus LLJ914,a marine bacterium isolated from the Okinawa Trough.</title>
        <authorList>
            <person name="Li J."/>
        </authorList>
    </citation>
    <scope>NUCLEOTIDE SEQUENCE [LARGE SCALE GENOMIC DNA]</scope>
</reference>
<dbReference type="InterPro" id="IPR035979">
    <property type="entry name" value="RBD_domain_sf"/>
</dbReference>
<evidence type="ECO:0000256" key="1">
    <source>
        <dbReference type="SAM" id="MobiDB-lite"/>
    </source>
</evidence>
<sequence length="121" mass="13271">MVISTSKVMFLNLNKDMTEDQLRDYAQPFGKVLEVEIHDGVLRSGKVTFSPVEEATDFMSKDHTGVCQGVKYAVSREDMEGEESSGRSPDYGGYGFPDPEGPSPTPPTPPVGYIGPDDPRR</sequence>
<evidence type="ECO:0000313" key="4">
    <source>
        <dbReference type="Proteomes" id="UP001460270"/>
    </source>
</evidence>
<dbReference type="Proteomes" id="UP001460270">
    <property type="component" value="Unassembled WGS sequence"/>
</dbReference>
<dbReference type="Pfam" id="PF00076">
    <property type="entry name" value="RRM_1"/>
    <property type="match status" value="1"/>
</dbReference>
<feature type="domain" description="RRM" evidence="2">
    <location>
        <begin position="12"/>
        <end position="60"/>
    </location>
</feature>
<gene>
    <name evidence="3" type="ORF">WMY93_022393</name>
</gene>
<feature type="compositionally biased region" description="Low complexity" evidence="1">
    <location>
        <begin position="111"/>
        <end position="121"/>
    </location>
</feature>
<dbReference type="Gene3D" id="3.30.70.330">
    <property type="match status" value="1"/>
</dbReference>
<evidence type="ECO:0000313" key="3">
    <source>
        <dbReference type="EMBL" id="KAK7893241.1"/>
    </source>
</evidence>
<organism evidence="3 4">
    <name type="scientific">Mugilogobius chulae</name>
    <name type="common">yellowstripe goby</name>
    <dbReference type="NCBI Taxonomy" id="88201"/>
    <lineage>
        <taxon>Eukaryota</taxon>
        <taxon>Metazoa</taxon>
        <taxon>Chordata</taxon>
        <taxon>Craniata</taxon>
        <taxon>Vertebrata</taxon>
        <taxon>Euteleostomi</taxon>
        <taxon>Actinopterygii</taxon>
        <taxon>Neopterygii</taxon>
        <taxon>Teleostei</taxon>
        <taxon>Neoteleostei</taxon>
        <taxon>Acanthomorphata</taxon>
        <taxon>Gobiaria</taxon>
        <taxon>Gobiiformes</taxon>
        <taxon>Gobioidei</taxon>
        <taxon>Gobiidae</taxon>
        <taxon>Gobionellinae</taxon>
        <taxon>Mugilogobius</taxon>
    </lineage>
</organism>
<feature type="region of interest" description="Disordered" evidence="1">
    <location>
        <begin position="74"/>
        <end position="121"/>
    </location>
</feature>
<protein>
    <recommendedName>
        <fullName evidence="2">RRM domain-containing protein</fullName>
    </recommendedName>
</protein>
<dbReference type="InterPro" id="IPR012677">
    <property type="entry name" value="Nucleotide-bd_a/b_plait_sf"/>
</dbReference>
<evidence type="ECO:0000259" key="2">
    <source>
        <dbReference type="Pfam" id="PF00076"/>
    </source>
</evidence>
<dbReference type="GO" id="GO:0003723">
    <property type="term" value="F:RNA binding"/>
    <property type="evidence" value="ECO:0007669"/>
    <property type="project" value="InterPro"/>
</dbReference>
<proteinExistence type="predicted"/>
<keyword evidence="4" id="KW-1185">Reference proteome</keyword>
<comment type="caution">
    <text evidence="3">The sequence shown here is derived from an EMBL/GenBank/DDBJ whole genome shotgun (WGS) entry which is preliminary data.</text>
</comment>
<dbReference type="CDD" id="cd00590">
    <property type="entry name" value="RRM_SF"/>
    <property type="match status" value="1"/>
</dbReference>
<name>A0AAW0NDW4_9GOBI</name>
<dbReference type="AlphaFoldDB" id="A0AAW0NDW4"/>